<dbReference type="Proteomes" id="UP000240883">
    <property type="component" value="Unassembled WGS sequence"/>
</dbReference>
<evidence type="ECO:0000313" key="1">
    <source>
        <dbReference type="EMBL" id="PSN61256.1"/>
    </source>
</evidence>
<organism evidence="1 2">
    <name type="scientific">Corynespora cassiicola Philippines</name>
    <dbReference type="NCBI Taxonomy" id="1448308"/>
    <lineage>
        <taxon>Eukaryota</taxon>
        <taxon>Fungi</taxon>
        <taxon>Dikarya</taxon>
        <taxon>Ascomycota</taxon>
        <taxon>Pezizomycotina</taxon>
        <taxon>Dothideomycetes</taxon>
        <taxon>Pleosporomycetidae</taxon>
        <taxon>Pleosporales</taxon>
        <taxon>Corynesporascaceae</taxon>
        <taxon>Corynespora</taxon>
    </lineage>
</organism>
<dbReference type="AlphaFoldDB" id="A0A2T2N7P0"/>
<sequence length="263" mass="30271">MPTDQEKARQDRQEGLNGLLSLKNMRSSDQTLNELVSSINFYGLHVARISRDDEITMTDHDSREYATVFSELQTGWKGLHKTFVQGEPEYTNEKDWKIHQNLRKHVTQRVCIYASISEDEGGTQLMWTKFDKVRLEFFFALLKMQFYRLRNLACFNSTTDLDLFKSDIDGLGYEELKRVEQFTKNDTSNDEMRRIVIEAIKNNKSGGGHKYATERKFDLVAGAKYREGDTIGRGAMTNGQAHDYSGTFTWKGAGEVNLGNDYQ</sequence>
<keyword evidence="2" id="KW-1185">Reference proteome</keyword>
<evidence type="ECO:0000313" key="2">
    <source>
        <dbReference type="Proteomes" id="UP000240883"/>
    </source>
</evidence>
<protein>
    <submittedName>
        <fullName evidence="1">Uncharacterized protein</fullName>
    </submittedName>
</protein>
<gene>
    <name evidence="1" type="ORF">BS50DRAFT_593170</name>
</gene>
<reference evidence="1 2" key="1">
    <citation type="journal article" date="2018" name="Front. Microbiol.">
        <title>Genome-Wide Analysis of Corynespora cassiicola Leaf Fall Disease Putative Effectors.</title>
        <authorList>
            <person name="Lopez D."/>
            <person name="Ribeiro S."/>
            <person name="Label P."/>
            <person name="Fumanal B."/>
            <person name="Venisse J.S."/>
            <person name="Kohler A."/>
            <person name="de Oliveira R.R."/>
            <person name="Labutti K."/>
            <person name="Lipzen A."/>
            <person name="Lail K."/>
            <person name="Bauer D."/>
            <person name="Ohm R.A."/>
            <person name="Barry K.W."/>
            <person name="Spatafora J."/>
            <person name="Grigoriev I.V."/>
            <person name="Martin F.M."/>
            <person name="Pujade-Renaud V."/>
        </authorList>
    </citation>
    <scope>NUCLEOTIDE SEQUENCE [LARGE SCALE GENOMIC DNA]</scope>
    <source>
        <strain evidence="1 2">Philippines</strain>
    </source>
</reference>
<accession>A0A2T2N7P0</accession>
<name>A0A2T2N7P0_CORCC</name>
<dbReference type="EMBL" id="KZ678145">
    <property type="protein sequence ID" value="PSN61256.1"/>
    <property type="molecule type" value="Genomic_DNA"/>
</dbReference>
<proteinExistence type="predicted"/>